<evidence type="ECO:0000313" key="2">
    <source>
        <dbReference type="EMBL" id="KAG0712016.1"/>
    </source>
</evidence>
<accession>A0A8J4XU54</accession>
<name>A0A8J4XU54_CHIOP</name>
<feature type="compositionally biased region" description="Low complexity" evidence="1">
    <location>
        <begin position="252"/>
        <end position="263"/>
    </location>
</feature>
<gene>
    <name evidence="2" type="ORF">GWK47_019342</name>
</gene>
<dbReference type="EMBL" id="JACEEZ010022770">
    <property type="protein sequence ID" value="KAG0712016.1"/>
    <property type="molecule type" value="Genomic_DNA"/>
</dbReference>
<feature type="region of interest" description="Disordered" evidence="1">
    <location>
        <begin position="239"/>
        <end position="263"/>
    </location>
</feature>
<dbReference type="OrthoDB" id="6398391at2759"/>
<evidence type="ECO:0000313" key="3">
    <source>
        <dbReference type="Proteomes" id="UP000770661"/>
    </source>
</evidence>
<keyword evidence="3" id="KW-1185">Reference proteome</keyword>
<protein>
    <submittedName>
        <fullName evidence="2">Uncharacterized protein</fullName>
    </submittedName>
</protein>
<reference evidence="2" key="1">
    <citation type="submission" date="2020-07" db="EMBL/GenBank/DDBJ databases">
        <title>The High-quality genome of the commercially important snow crab, Chionoecetes opilio.</title>
        <authorList>
            <person name="Jeong J.-H."/>
            <person name="Ryu S."/>
        </authorList>
    </citation>
    <scope>NUCLEOTIDE SEQUENCE</scope>
    <source>
        <strain evidence="2">MADBK_172401_WGS</strain>
        <tissue evidence="2">Digestive gland</tissue>
    </source>
</reference>
<comment type="caution">
    <text evidence="2">The sequence shown here is derived from an EMBL/GenBank/DDBJ whole genome shotgun (WGS) entry which is preliminary data.</text>
</comment>
<dbReference type="AlphaFoldDB" id="A0A8J4XU54"/>
<evidence type="ECO:0000256" key="1">
    <source>
        <dbReference type="SAM" id="MobiDB-lite"/>
    </source>
</evidence>
<feature type="compositionally biased region" description="Polar residues" evidence="1">
    <location>
        <begin position="239"/>
        <end position="251"/>
    </location>
</feature>
<dbReference type="Proteomes" id="UP000770661">
    <property type="component" value="Unassembled WGS sequence"/>
</dbReference>
<organism evidence="2 3">
    <name type="scientific">Chionoecetes opilio</name>
    <name type="common">Atlantic snow crab</name>
    <name type="synonym">Cancer opilio</name>
    <dbReference type="NCBI Taxonomy" id="41210"/>
    <lineage>
        <taxon>Eukaryota</taxon>
        <taxon>Metazoa</taxon>
        <taxon>Ecdysozoa</taxon>
        <taxon>Arthropoda</taxon>
        <taxon>Crustacea</taxon>
        <taxon>Multicrustacea</taxon>
        <taxon>Malacostraca</taxon>
        <taxon>Eumalacostraca</taxon>
        <taxon>Eucarida</taxon>
        <taxon>Decapoda</taxon>
        <taxon>Pleocyemata</taxon>
        <taxon>Brachyura</taxon>
        <taxon>Eubrachyura</taxon>
        <taxon>Majoidea</taxon>
        <taxon>Majidae</taxon>
        <taxon>Chionoecetes</taxon>
    </lineage>
</organism>
<sequence>MEDLMGFSVKDLEDFLQKEATGRELKKEEGVTHERVETRPEQYEQFKWMSQLEQEVARTKETVESFLKNKEEEQEVRRPVRSLIKPRDIQMLNPGDLQGIEAEGRLTVFLSQVESCSEDVEERKRILMTRVDPQLALLIQNALGQHDFRAWNTLTYWLCEELTDNNVDRILNSISEVKYDCMEDPQDFANKLKCKYAILEAKSKYPGEIPQRVETERAFAIGRDTNIMFAVNQLRQPSEITPASQSSPPNTQEQSQGLSGSQSEVRELRAQMEVMGRKLQALKVGNDQKPSSLARRRDSQMFCPYCRMNNHSAADCRRKTNSNACFDCWREGCR</sequence>
<proteinExistence type="predicted"/>